<feature type="transmembrane region" description="Helical" evidence="7">
    <location>
        <begin position="53"/>
        <end position="73"/>
    </location>
</feature>
<gene>
    <name evidence="9" type="ORF">ABDJ40_07010</name>
</gene>
<keyword evidence="5 7" id="KW-0472">Membrane</keyword>
<evidence type="ECO:0000313" key="10">
    <source>
        <dbReference type="Proteomes" id="UP001462640"/>
    </source>
</evidence>
<organism evidence="9 10">
    <name type="scientific">Roseateles flavus</name>
    <dbReference type="NCBI Taxonomy" id="3149041"/>
    <lineage>
        <taxon>Bacteria</taxon>
        <taxon>Pseudomonadati</taxon>
        <taxon>Pseudomonadota</taxon>
        <taxon>Betaproteobacteria</taxon>
        <taxon>Burkholderiales</taxon>
        <taxon>Sphaerotilaceae</taxon>
        <taxon>Roseateles</taxon>
    </lineage>
</organism>
<dbReference type="Gene3D" id="1.20.950.20">
    <property type="entry name" value="Transmembrane di-heme cytochromes, Chain C"/>
    <property type="match status" value="1"/>
</dbReference>
<feature type="transmembrane region" description="Helical" evidence="7">
    <location>
        <begin position="148"/>
        <end position="166"/>
    </location>
</feature>
<keyword evidence="4 7" id="KW-1133">Transmembrane helix</keyword>
<dbReference type="InterPro" id="IPR011577">
    <property type="entry name" value="Cyt_b561_bac/Ni-Hgenase"/>
</dbReference>
<name>A0ABV0GC23_9BURK</name>
<dbReference type="InterPro" id="IPR051542">
    <property type="entry name" value="Hydrogenase_cytochrome"/>
</dbReference>
<comment type="caution">
    <text evidence="9">The sequence shown here is derived from an EMBL/GenBank/DDBJ whole genome shotgun (WGS) entry which is preliminary data.</text>
</comment>
<keyword evidence="10" id="KW-1185">Reference proteome</keyword>
<evidence type="ECO:0000259" key="8">
    <source>
        <dbReference type="Pfam" id="PF01292"/>
    </source>
</evidence>
<evidence type="ECO:0000256" key="7">
    <source>
        <dbReference type="SAM" id="Phobius"/>
    </source>
</evidence>
<feature type="domain" description="Cytochrome b561 bacterial/Ni-hydrogenase" evidence="8">
    <location>
        <begin position="26"/>
        <end position="178"/>
    </location>
</feature>
<reference evidence="9 10" key="1">
    <citation type="submission" date="2024-05" db="EMBL/GenBank/DDBJ databases">
        <title>Roseateles sp. 2.12 16S ribosomal RNA gene Genome sequencing and assembly.</title>
        <authorList>
            <person name="Woo H."/>
        </authorList>
    </citation>
    <scope>NUCLEOTIDE SEQUENCE [LARGE SCALE GENOMIC DNA]</scope>
    <source>
        <strain evidence="9 10">2.12</strain>
    </source>
</reference>
<evidence type="ECO:0000256" key="1">
    <source>
        <dbReference type="ARBA" id="ARBA00004651"/>
    </source>
</evidence>
<dbReference type="Pfam" id="PF01292">
    <property type="entry name" value="Ni_hydr_CYTB"/>
    <property type="match status" value="1"/>
</dbReference>
<evidence type="ECO:0000256" key="2">
    <source>
        <dbReference type="ARBA" id="ARBA00022475"/>
    </source>
</evidence>
<evidence type="ECO:0000256" key="6">
    <source>
        <dbReference type="SAM" id="MobiDB-lite"/>
    </source>
</evidence>
<evidence type="ECO:0000256" key="5">
    <source>
        <dbReference type="ARBA" id="ARBA00023136"/>
    </source>
</evidence>
<dbReference type="PANTHER" id="PTHR30485">
    <property type="entry name" value="NI/FE-HYDROGENASE 1 B-TYPE CYTOCHROME SUBUNIT"/>
    <property type="match status" value="1"/>
</dbReference>
<feature type="transmembrane region" description="Helical" evidence="7">
    <location>
        <begin position="31"/>
        <end position="47"/>
    </location>
</feature>
<dbReference type="RefSeq" id="WP_347608034.1">
    <property type="nucleotide sequence ID" value="NZ_JBDPZC010000002.1"/>
</dbReference>
<protein>
    <submittedName>
        <fullName evidence="9">Cytochrome b/b6 domain-containing protein</fullName>
    </submittedName>
</protein>
<feature type="transmembrane region" description="Helical" evidence="7">
    <location>
        <begin position="103"/>
        <end position="128"/>
    </location>
</feature>
<evidence type="ECO:0000313" key="9">
    <source>
        <dbReference type="EMBL" id="MEO3712514.1"/>
    </source>
</evidence>
<evidence type="ECO:0000256" key="4">
    <source>
        <dbReference type="ARBA" id="ARBA00022989"/>
    </source>
</evidence>
<feature type="transmembrane region" description="Helical" evidence="7">
    <location>
        <begin position="187"/>
        <end position="209"/>
    </location>
</feature>
<comment type="subcellular location">
    <subcellularLocation>
        <location evidence="1">Cell membrane</location>
        <topology evidence="1">Multi-pass membrane protein</topology>
    </subcellularLocation>
</comment>
<accession>A0ABV0GC23</accession>
<dbReference type="PANTHER" id="PTHR30485:SF2">
    <property type="entry name" value="BLL0597 PROTEIN"/>
    <property type="match status" value="1"/>
</dbReference>
<feature type="region of interest" description="Disordered" evidence="6">
    <location>
        <begin position="220"/>
        <end position="251"/>
    </location>
</feature>
<dbReference type="InterPro" id="IPR016174">
    <property type="entry name" value="Di-haem_cyt_TM"/>
</dbReference>
<evidence type="ECO:0000256" key="3">
    <source>
        <dbReference type="ARBA" id="ARBA00022692"/>
    </source>
</evidence>
<dbReference type="Proteomes" id="UP001462640">
    <property type="component" value="Unassembled WGS sequence"/>
</dbReference>
<sequence length="251" mass="27439">MDITQDPPRDSGMADAARPARRRILDAPTRLVHWALALSFAGAYVTAEQEAWHGLHISFGYTALGLALWRVLWGLLGPRRSRLPALLNRVRGAWQGRPEASRLLGAGQAAAALGLLGLALLSGFSGLALDQEWLGEALEELHEASGEIMLFLVLLHLGLLAGLSLMRRRNAFAPMFSGRQAGPGPDLVRHSLWPLALGIATLIAAFWAWQWNSGALARGEERHGGHERQSVHDGRHDKGEHHRGRSHDDDD</sequence>
<keyword evidence="2" id="KW-1003">Cell membrane</keyword>
<proteinExistence type="predicted"/>
<dbReference type="EMBL" id="JBDPZC010000002">
    <property type="protein sequence ID" value="MEO3712514.1"/>
    <property type="molecule type" value="Genomic_DNA"/>
</dbReference>
<dbReference type="SUPFAM" id="SSF81342">
    <property type="entry name" value="Transmembrane di-heme cytochromes"/>
    <property type="match status" value="1"/>
</dbReference>
<keyword evidence="3 7" id="KW-0812">Transmembrane</keyword>